<dbReference type="PANTHER" id="PTHR11728">
    <property type="entry name" value="GLYCEROL-3-PHOSPHATE DEHYDROGENASE"/>
    <property type="match status" value="1"/>
</dbReference>
<dbReference type="Pfam" id="PF01210">
    <property type="entry name" value="NAD_Gly3P_dh_N"/>
    <property type="match status" value="1"/>
</dbReference>
<dbReference type="SUPFAM" id="SSF51735">
    <property type="entry name" value="NAD(P)-binding Rossmann-fold domains"/>
    <property type="match status" value="1"/>
</dbReference>
<keyword evidence="8" id="KW-0963">Cytoplasm</keyword>
<reference evidence="17" key="1">
    <citation type="submission" date="2016-11" db="EMBL/GenBank/DDBJ databases">
        <title>Dehalogenimonas formicexedens sp. nov., a chlorinated alkane respiring bacterium isolated from contaminated groundwater.</title>
        <authorList>
            <person name="Key T.A."/>
            <person name="Bowman K.S."/>
            <person name="Lee I."/>
            <person name="Chun J."/>
            <person name="Albuquerque L."/>
            <person name="da Costa M.S."/>
            <person name="Rainey F.A."/>
            <person name="Moe W.M."/>
        </authorList>
    </citation>
    <scope>NUCLEOTIDE SEQUENCE [LARGE SCALE GENOMIC DNA]</scope>
    <source>
        <strain evidence="17">NSZ-14</strain>
    </source>
</reference>
<dbReference type="GO" id="GO:0051287">
    <property type="term" value="F:NAD binding"/>
    <property type="evidence" value="ECO:0007669"/>
    <property type="project" value="InterPro"/>
</dbReference>
<feature type="binding site" evidence="8">
    <location>
        <position position="257"/>
    </location>
    <ligand>
        <name>NADPH</name>
        <dbReference type="ChEBI" id="CHEBI:57783"/>
    </ligand>
</feature>
<keyword evidence="6 8" id="KW-0594">Phospholipid biosynthesis</keyword>
<sequence length="355" mass="38096">MPKVVIVGATTWGITLAAVLARKDGDLRILTRTEEEASLTRDSVFRTPRLPDGFILPPGITVTADTSLAMKDADAVIMAVPSQAMRLNTRQVAPYIGKRTLIISAGKGLEIETGKRMSEVISDETRKEHHANICVLSGPNLAWEILAGRPAVTVIAAEKETRARRGVRLVTVPNFCAFTNTDVVGVELGGALKNIIALGAGIVDGLGYGDNTKAALLTRGLTEITALATALGANPLTLAGLAGQGDLIATCSSKLSRNHQVGERLTRGESLKDIQAKMNGIAEGVSTTLVAWNLAQKLGIEMPITDRLYRVLYQGEDVRVAVKELMVVTASHELAGRKWGLFSLFRRRKTPETRL</sequence>
<dbReference type="OrthoDB" id="9812273at2"/>
<feature type="binding site" evidence="8">
    <location>
        <position position="107"/>
    </location>
    <ligand>
        <name>sn-glycerol 3-phosphate</name>
        <dbReference type="ChEBI" id="CHEBI:57597"/>
    </ligand>
</feature>
<dbReference type="NCBIfam" id="NF000940">
    <property type="entry name" value="PRK00094.1-2"/>
    <property type="match status" value="1"/>
</dbReference>
<feature type="binding site" evidence="8">
    <location>
        <position position="193"/>
    </location>
    <ligand>
        <name>sn-glycerol 3-phosphate</name>
        <dbReference type="ChEBI" id="CHEBI:57597"/>
    </ligand>
</feature>
<evidence type="ECO:0000256" key="11">
    <source>
        <dbReference type="PIRSR" id="PIRSR000114-3"/>
    </source>
</evidence>
<keyword evidence="4 8" id="KW-0520">NAD</keyword>
<keyword evidence="2 8" id="KW-0444">Lipid biosynthesis</keyword>
<feature type="binding site" evidence="8">
    <location>
        <position position="258"/>
    </location>
    <ligand>
        <name>sn-glycerol 3-phosphate</name>
        <dbReference type="ChEBI" id="CHEBI:57597"/>
    </ligand>
</feature>
<evidence type="ECO:0000313" key="17">
    <source>
        <dbReference type="Proteomes" id="UP000185934"/>
    </source>
</evidence>
<keyword evidence="7 8" id="KW-1208">Phospholipid metabolism</keyword>
<dbReference type="InterPro" id="IPR006109">
    <property type="entry name" value="G3P_DH_NAD-dep_C"/>
</dbReference>
<feature type="domain" description="Glycerol-3-phosphate dehydrogenase NAD-dependent N-terminal" evidence="14">
    <location>
        <begin position="3"/>
        <end position="161"/>
    </location>
</feature>
<dbReference type="InterPro" id="IPR008927">
    <property type="entry name" value="6-PGluconate_DH-like_C_sf"/>
</dbReference>
<evidence type="ECO:0000313" key="16">
    <source>
        <dbReference type="EMBL" id="APV44897.1"/>
    </source>
</evidence>
<dbReference type="GO" id="GO:0046167">
    <property type="term" value="P:glycerol-3-phosphate biosynthetic process"/>
    <property type="evidence" value="ECO:0007669"/>
    <property type="project" value="UniProtKB-UniRule"/>
</dbReference>
<accession>A0A1P8F8V1</accession>
<comment type="subcellular location">
    <subcellularLocation>
        <location evidence="8">Cytoplasm</location>
    </subcellularLocation>
</comment>
<comment type="caution">
    <text evidence="8">Lacks conserved residue(s) required for the propagation of feature annotation.</text>
</comment>
<feature type="binding site" evidence="10">
    <location>
        <begin position="257"/>
        <end position="258"/>
    </location>
    <ligand>
        <name>substrate</name>
    </ligand>
</feature>
<dbReference type="GO" id="GO:0005829">
    <property type="term" value="C:cytosol"/>
    <property type="evidence" value="ECO:0007669"/>
    <property type="project" value="TreeGrafter"/>
</dbReference>
<dbReference type="Proteomes" id="UP000185934">
    <property type="component" value="Chromosome"/>
</dbReference>
<feature type="binding site" evidence="11">
    <location>
        <position position="257"/>
    </location>
    <ligand>
        <name>NAD(+)</name>
        <dbReference type="ChEBI" id="CHEBI:57540"/>
    </ligand>
</feature>
<evidence type="ECO:0000256" key="8">
    <source>
        <dbReference type="HAMAP-Rule" id="MF_00394"/>
    </source>
</evidence>
<feature type="binding site" evidence="8">
    <location>
        <position position="11"/>
    </location>
    <ligand>
        <name>NADPH</name>
        <dbReference type="ChEBI" id="CHEBI:57783"/>
    </ligand>
</feature>
<feature type="binding site" evidence="10">
    <location>
        <position position="107"/>
    </location>
    <ligand>
        <name>substrate</name>
    </ligand>
</feature>
<dbReference type="HAMAP" id="MF_00394">
    <property type="entry name" value="NAD_Glyc3P_dehydrog"/>
    <property type="match status" value="1"/>
</dbReference>
<evidence type="ECO:0000256" key="7">
    <source>
        <dbReference type="ARBA" id="ARBA00023264"/>
    </source>
</evidence>
<feature type="active site" description="Proton acceptor" evidence="8 9">
    <location>
        <position position="193"/>
    </location>
</feature>
<gene>
    <name evidence="8 16" type="primary">gpsA</name>
    <name evidence="16" type="ORF">Dform_01576</name>
</gene>
<feature type="binding site" evidence="8">
    <location>
        <position position="281"/>
    </location>
    <ligand>
        <name>NADPH</name>
        <dbReference type="ChEBI" id="CHEBI:57783"/>
    </ligand>
</feature>
<evidence type="ECO:0000256" key="13">
    <source>
        <dbReference type="RuleBase" id="RU000439"/>
    </source>
</evidence>
<dbReference type="EMBL" id="CP018258">
    <property type="protein sequence ID" value="APV44897.1"/>
    <property type="molecule type" value="Genomic_DNA"/>
</dbReference>
<dbReference type="GO" id="GO:0005975">
    <property type="term" value="P:carbohydrate metabolic process"/>
    <property type="evidence" value="ECO:0007669"/>
    <property type="project" value="InterPro"/>
</dbReference>
<name>A0A1P8F8V1_9CHLR</name>
<proteinExistence type="inferred from homology"/>
<dbReference type="UniPathway" id="UPA00940"/>
<dbReference type="AlphaFoldDB" id="A0A1P8F8V1"/>
<evidence type="ECO:0000256" key="10">
    <source>
        <dbReference type="PIRSR" id="PIRSR000114-2"/>
    </source>
</evidence>
<feature type="binding site" evidence="8">
    <location>
        <position position="32"/>
    </location>
    <ligand>
        <name>NADPH</name>
        <dbReference type="ChEBI" id="CHEBI:57783"/>
    </ligand>
</feature>
<evidence type="ECO:0000256" key="3">
    <source>
        <dbReference type="ARBA" id="ARBA00023002"/>
    </source>
</evidence>
<evidence type="ECO:0000256" key="1">
    <source>
        <dbReference type="ARBA" id="ARBA00011009"/>
    </source>
</evidence>
<comment type="pathway">
    <text evidence="8">Membrane lipid metabolism; glycerophospholipid metabolism.</text>
</comment>
<dbReference type="EC" id="1.1.1.94" evidence="8"/>
<dbReference type="PIRSF" id="PIRSF000114">
    <property type="entry name" value="Glycerol-3-P_dh"/>
    <property type="match status" value="1"/>
</dbReference>
<keyword evidence="8" id="KW-0547">Nucleotide-binding</keyword>
<dbReference type="InterPro" id="IPR011128">
    <property type="entry name" value="G3P_DH_NAD-dep_N"/>
</dbReference>
<evidence type="ECO:0000259" key="14">
    <source>
        <dbReference type="Pfam" id="PF01210"/>
    </source>
</evidence>
<dbReference type="Gene3D" id="1.10.1040.10">
    <property type="entry name" value="N-(1-d-carboxylethyl)-l-norvaline Dehydrogenase, domain 2"/>
    <property type="match status" value="1"/>
</dbReference>
<dbReference type="GO" id="GO:0008654">
    <property type="term" value="P:phospholipid biosynthetic process"/>
    <property type="evidence" value="ECO:0007669"/>
    <property type="project" value="UniProtKB-KW"/>
</dbReference>
<dbReference type="PRINTS" id="PR00077">
    <property type="entry name" value="GPDHDRGNASE"/>
</dbReference>
<feature type="binding site" evidence="8">
    <location>
        <position position="283"/>
    </location>
    <ligand>
        <name>NADPH</name>
        <dbReference type="ChEBI" id="CHEBI:57783"/>
    </ligand>
</feature>
<dbReference type="InterPro" id="IPR036291">
    <property type="entry name" value="NAD(P)-bd_dom_sf"/>
</dbReference>
<evidence type="ECO:0000256" key="12">
    <source>
        <dbReference type="RuleBase" id="RU000437"/>
    </source>
</evidence>
<evidence type="ECO:0000256" key="9">
    <source>
        <dbReference type="PIRSR" id="PIRSR000114-1"/>
    </source>
</evidence>
<keyword evidence="3 8" id="KW-0560">Oxidoreductase</keyword>
<keyword evidence="17" id="KW-1185">Reference proteome</keyword>
<keyword evidence="5 8" id="KW-0443">Lipid metabolism</keyword>
<comment type="function">
    <text evidence="8">Catalyzes the reduction of the glycolytic intermediate dihydroxyacetone phosphate (DHAP) to sn-glycerol 3-phosphate (G3P), the key precursor for phospholipid synthesis.</text>
</comment>
<dbReference type="GO" id="GO:0046168">
    <property type="term" value="P:glycerol-3-phosphate catabolic process"/>
    <property type="evidence" value="ECO:0007669"/>
    <property type="project" value="InterPro"/>
</dbReference>
<dbReference type="SUPFAM" id="SSF48179">
    <property type="entry name" value="6-phosphogluconate dehydrogenase C-terminal domain-like"/>
    <property type="match status" value="1"/>
</dbReference>
<keyword evidence="8" id="KW-0521">NADP</keyword>
<protein>
    <recommendedName>
        <fullName evidence="8">Glycerol-3-phosphate dehydrogenase [NAD(P)+]</fullName>
        <ecNumber evidence="8">1.1.1.94</ecNumber>
    </recommendedName>
    <alternativeName>
        <fullName evidence="8">NAD(P)(+)-dependent glycerol-3-phosphate dehydrogenase</fullName>
    </alternativeName>
    <alternativeName>
        <fullName evidence="8">NAD(P)H-dependent dihydroxyacetone-phosphate reductase</fullName>
    </alternativeName>
</protein>
<feature type="binding site" evidence="8">
    <location>
        <position position="142"/>
    </location>
    <ligand>
        <name>NADPH</name>
        <dbReference type="ChEBI" id="CHEBI:57783"/>
    </ligand>
</feature>
<dbReference type="GO" id="GO:0006650">
    <property type="term" value="P:glycerophospholipid metabolic process"/>
    <property type="evidence" value="ECO:0007669"/>
    <property type="project" value="UniProtKB-UniRule"/>
</dbReference>
<dbReference type="InterPro" id="IPR013328">
    <property type="entry name" value="6PGD_dom2"/>
</dbReference>
<dbReference type="Gene3D" id="3.40.50.720">
    <property type="entry name" value="NAD(P)-binding Rossmann-like Domain"/>
    <property type="match status" value="1"/>
</dbReference>
<comment type="catalytic activity">
    <reaction evidence="8">
        <text>sn-glycerol 3-phosphate + NAD(+) = dihydroxyacetone phosphate + NADH + H(+)</text>
        <dbReference type="Rhea" id="RHEA:11092"/>
        <dbReference type="ChEBI" id="CHEBI:15378"/>
        <dbReference type="ChEBI" id="CHEBI:57540"/>
        <dbReference type="ChEBI" id="CHEBI:57597"/>
        <dbReference type="ChEBI" id="CHEBI:57642"/>
        <dbReference type="ChEBI" id="CHEBI:57945"/>
        <dbReference type="EC" id="1.1.1.94"/>
    </reaction>
</comment>
<comment type="catalytic activity">
    <reaction evidence="8 13">
        <text>sn-glycerol 3-phosphate + NADP(+) = dihydroxyacetone phosphate + NADPH + H(+)</text>
        <dbReference type="Rhea" id="RHEA:11096"/>
        <dbReference type="ChEBI" id="CHEBI:15378"/>
        <dbReference type="ChEBI" id="CHEBI:57597"/>
        <dbReference type="ChEBI" id="CHEBI:57642"/>
        <dbReference type="ChEBI" id="CHEBI:57783"/>
        <dbReference type="ChEBI" id="CHEBI:58349"/>
        <dbReference type="EC" id="1.1.1.94"/>
    </reaction>
</comment>
<feature type="binding site" evidence="8">
    <location>
        <position position="257"/>
    </location>
    <ligand>
        <name>sn-glycerol 3-phosphate</name>
        <dbReference type="ChEBI" id="CHEBI:57597"/>
    </ligand>
</feature>
<evidence type="ECO:0000256" key="4">
    <source>
        <dbReference type="ARBA" id="ARBA00023027"/>
    </source>
</evidence>
<dbReference type="FunFam" id="1.10.1040.10:FF:000001">
    <property type="entry name" value="Glycerol-3-phosphate dehydrogenase [NAD(P)+]"/>
    <property type="match status" value="1"/>
</dbReference>
<feature type="binding site" evidence="8">
    <location>
        <position position="138"/>
    </location>
    <ligand>
        <name>sn-glycerol 3-phosphate</name>
        <dbReference type="ChEBI" id="CHEBI:57597"/>
    </ligand>
</feature>
<dbReference type="GO" id="GO:0141153">
    <property type="term" value="F:glycerol-3-phosphate dehydrogenase (NADP+) activity"/>
    <property type="evidence" value="ECO:0007669"/>
    <property type="project" value="RHEA"/>
</dbReference>
<dbReference type="STRING" id="1839801.Dform_01576"/>
<feature type="binding site" evidence="8">
    <location>
        <position position="107"/>
    </location>
    <ligand>
        <name>NADPH</name>
        <dbReference type="ChEBI" id="CHEBI:57783"/>
    </ligand>
</feature>
<dbReference type="Pfam" id="PF07479">
    <property type="entry name" value="NAD_Gly3P_dh_C"/>
    <property type="match status" value="1"/>
</dbReference>
<dbReference type="RefSeq" id="WP_076004508.1">
    <property type="nucleotide sequence ID" value="NZ_CP018258.1"/>
</dbReference>
<evidence type="ECO:0000256" key="5">
    <source>
        <dbReference type="ARBA" id="ARBA00023098"/>
    </source>
</evidence>
<feature type="binding site" evidence="8">
    <location>
        <position position="12"/>
    </location>
    <ligand>
        <name>NADPH</name>
        <dbReference type="ChEBI" id="CHEBI:57783"/>
    </ligand>
</feature>
<dbReference type="PROSITE" id="PS00957">
    <property type="entry name" value="NAD_G3PDH"/>
    <property type="match status" value="1"/>
</dbReference>
<feature type="binding site" evidence="11">
    <location>
        <position position="142"/>
    </location>
    <ligand>
        <name>NAD(+)</name>
        <dbReference type="ChEBI" id="CHEBI:57540"/>
    </ligand>
</feature>
<dbReference type="GO" id="GO:0141152">
    <property type="term" value="F:glycerol-3-phosphate dehydrogenase (NAD+) activity"/>
    <property type="evidence" value="ECO:0007669"/>
    <property type="project" value="RHEA"/>
</dbReference>
<evidence type="ECO:0000259" key="15">
    <source>
        <dbReference type="Pfam" id="PF07479"/>
    </source>
</evidence>
<dbReference type="KEGG" id="dfo:Dform_01576"/>
<dbReference type="NCBIfam" id="NF000942">
    <property type="entry name" value="PRK00094.1-4"/>
    <property type="match status" value="1"/>
</dbReference>
<dbReference type="PANTHER" id="PTHR11728:SF1">
    <property type="entry name" value="GLYCEROL-3-PHOSPHATE DEHYDROGENASE [NAD(+)] 2, CHLOROPLASTIC"/>
    <property type="match status" value="1"/>
</dbReference>
<feature type="binding site" evidence="8">
    <location>
        <position position="256"/>
    </location>
    <ligand>
        <name>sn-glycerol 3-phosphate</name>
        <dbReference type="ChEBI" id="CHEBI:57597"/>
    </ligand>
</feature>
<feature type="binding site" evidence="8">
    <location>
        <position position="246"/>
    </location>
    <ligand>
        <name>sn-glycerol 3-phosphate</name>
        <dbReference type="ChEBI" id="CHEBI:57597"/>
    </ligand>
</feature>
<comment type="similarity">
    <text evidence="1 8 12">Belongs to the NAD-dependent glycerol-3-phosphate dehydrogenase family.</text>
</comment>
<organism evidence="16 17">
    <name type="scientific">Dehalogenimonas formicexedens</name>
    <dbReference type="NCBI Taxonomy" id="1839801"/>
    <lineage>
        <taxon>Bacteria</taxon>
        <taxon>Bacillati</taxon>
        <taxon>Chloroflexota</taxon>
        <taxon>Dehalococcoidia</taxon>
        <taxon>Dehalococcoidales</taxon>
        <taxon>Dehalococcoidaceae</taxon>
        <taxon>Dehalogenimonas</taxon>
    </lineage>
</organism>
<evidence type="ECO:0000256" key="2">
    <source>
        <dbReference type="ARBA" id="ARBA00022516"/>
    </source>
</evidence>
<evidence type="ECO:0000256" key="6">
    <source>
        <dbReference type="ARBA" id="ARBA00023209"/>
    </source>
</evidence>
<feature type="domain" description="Glycerol-3-phosphate dehydrogenase NAD-dependent C-terminal" evidence="15">
    <location>
        <begin position="182"/>
        <end position="322"/>
    </location>
</feature>
<dbReference type="InterPro" id="IPR006168">
    <property type="entry name" value="G3P_DH_NAD-dep"/>
</dbReference>